<dbReference type="InterPro" id="IPR037445">
    <property type="entry name" value="MAGE"/>
</dbReference>
<evidence type="ECO:0000313" key="4">
    <source>
        <dbReference type="Proteomes" id="UP000008370"/>
    </source>
</evidence>
<dbReference type="InterPro" id="IPR041899">
    <property type="entry name" value="MAGE_WH2"/>
</dbReference>
<organism evidence="3 4">
    <name type="scientific">Phanerochaete carnosa (strain HHB-10118-sp)</name>
    <name type="common">White-rot fungus</name>
    <name type="synonym">Peniophora carnosa</name>
    <dbReference type="NCBI Taxonomy" id="650164"/>
    <lineage>
        <taxon>Eukaryota</taxon>
        <taxon>Fungi</taxon>
        <taxon>Dikarya</taxon>
        <taxon>Basidiomycota</taxon>
        <taxon>Agaricomycotina</taxon>
        <taxon>Agaricomycetes</taxon>
        <taxon>Polyporales</taxon>
        <taxon>Phanerochaetaceae</taxon>
        <taxon>Phanerochaete</taxon>
    </lineage>
</organism>
<dbReference type="KEGG" id="pco:PHACADRAFT_152114"/>
<dbReference type="PANTHER" id="PTHR11736">
    <property type="entry name" value="MELANOMA-ASSOCIATED ANTIGEN MAGE ANTIGEN"/>
    <property type="match status" value="1"/>
</dbReference>
<evidence type="ECO:0000256" key="1">
    <source>
        <dbReference type="SAM" id="MobiDB-lite"/>
    </source>
</evidence>
<dbReference type="InParanoid" id="K5UNS7"/>
<sequence length="313" mass="34829">MPLRREEISKKVMGSKSRRFAEVYMRAQATLRKTFSMELIELQNRVEEREPPKDAQQRDKKDKKDVTGLKKKAAPTGTKTYILRSTLDPRLIKIAASADPDILRIEQADLAIDEEHARDEDDVVSQPTGAILAWENADTLGTVGLLYVILSLILVHGRNLPDNDLKAYLRRLRLNQNTPIPTNARLPHAAPTLEAFLWQCVRQGYLDLQRLGDAKGGPKKRGRAPAATQVGNGGDEAVVYEWRWGPRAQAEVGEQDVARFVADFMVERARHEAAGGDTDEDEDAGETAEVKKMRERTMGGIERAAGGNLAVLV</sequence>
<dbReference type="STRING" id="650164.K5UNS7"/>
<dbReference type="EMBL" id="JH930477">
    <property type="protein sequence ID" value="EKM51401.1"/>
    <property type="molecule type" value="Genomic_DNA"/>
</dbReference>
<dbReference type="InterPro" id="IPR041898">
    <property type="entry name" value="MAGE_WH1"/>
</dbReference>
<dbReference type="GeneID" id="18908896"/>
<name>K5UNS7_PHACS</name>
<feature type="region of interest" description="Disordered" evidence="1">
    <location>
        <begin position="43"/>
        <end position="72"/>
    </location>
</feature>
<dbReference type="GO" id="GO:0005634">
    <property type="term" value="C:nucleus"/>
    <property type="evidence" value="ECO:0007669"/>
    <property type="project" value="TreeGrafter"/>
</dbReference>
<feature type="compositionally biased region" description="Basic and acidic residues" evidence="1">
    <location>
        <begin position="44"/>
        <end position="68"/>
    </location>
</feature>
<dbReference type="Gene3D" id="1.10.10.1200">
    <property type="entry name" value="MAGE homology domain, winged helix WH1 motif"/>
    <property type="match status" value="1"/>
</dbReference>
<reference evidence="3 4" key="1">
    <citation type="journal article" date="2012" name="BMC Genomics">
        <title>Comparative genomics of the white-rot fungi, Phanerochaete carnosa and P. chrysosporium, to elucidate the genetic basis of the distinct wood types they colonize.</title>
        <authorList>
            <person name="Suzuki H."/>
            <person name="MacDonald J."/>
            <person name="Syed K."/>
            <person name="Salamov A."/>
            <person name="Hori C."/>
            <person name="Aerts A."/>
            <person name="Henrissat B."/>
            <person name="Wiebenga A."/>
            <person name="vanKuyk P.A."/>
            <person name="Barry K."/>
            <person name="Lindquist E."/>
            <person name="LaButti K."/>
            <person name="Lapidus A."/>
            <person name="Lucas S."/>
            <person name="Coutinho P."/>
            <person name="Gong Y."/>
            <person name="Samejima M."/>
            <person name="Mahadevan R."/>
            <person name="Abou-Zaid M."/>
            <person name="de Vries R.P."/>
            <person name="Igarashi K."/>
            <person name="Yadav J.S."/>
            <person name="Grigoriev I.V."/>
            <person name="Master E.R."/>
        </authorList>
    </citation>
    <scope>NUCLEOTIDE SEQUENCE [LARGE SCALE GENOMIC DNA]</scope>
    <source>
        <strain evidence="3 4">HHB-10118-sp</strain>
    </source>
</reference>
<dbReference type="RefSeq" id="XP_007400542.1">
    <property type="nucleotide sequence ID" value="XM_007400480.1"/>
</dbReference>
<dbReference type="Gene3D" id="1.10.10.1210">
    <property type="entry name" value="MAGE homology domain, winged helix WH2 motif"/>
    <property type="match status" value="1"/>
</dbReference>
<protein>
    <recommendedName>
        <fullName evidence="2">MAGE domain-containing protein</fullName>
    </recommendedName>
</protein>
<dbReference type="PANTHER" id="PTHR11736:SF14">
    <property type="entry name" value="NSE3 HOMOLOG, SMC5-SMC6 COMPLEX COMPONENT"/>
    <property type="match status" value="1"/>
</dbReference>
<evidence type="ECO:0000313" key="3">
    <source>
        <dbReference type="EMBL" id="EKM51401.1"/>
    </source>
</evidence>
<gene>
    <name evidence="3" type="ORF">PHACADRAFT_152114</name>
</gene>
<dbReference type="InterPro" id="IPR002190">
    <property type="entry name" value="MHD_dom"/>
</dbReference>
<keyword evidence="4" id="KW-1185">Reference proteome</keyword>
<accession>K5UNS7</accession>
<dbReference type="OrthoDB" id="205198at2759"/>
<dbReference type="HOGENOM" id="CLU_027982_0_1_1"/>
<dbReference type="GO" id="GO:0006281">
    <property type="term" value="P:DNA repair"/>
    <property type="evidence" value="ECO:0007669"/>
    <property type="project" value="TreeGrafter"/>
</dbReference>
<dbReference type="AlphaFoldDB" id="K5UNS7"/>
<dbReference type="Proteomes" id="UP000008370">
    <property type="component" value="Unassembled WGS sequence"/>
</dbReference>
<dbReference type="Pfam" id="PF01454">
    <property type="entry name" value="MAGE"/>
    <property type="match status" value="1"/>
</dbReference>
<proteinExistence type="predicted"/>
<evidence type="ECO:0000259" key="2">
    <source>
        <dbReference type="SMART" id="SM01373"/>
    </source>
</evidence>
<feature type="domain" description="MAGE" evidence="2">
    <location>
        <begin position="1"/>
        <end position="257"/>
    </location>
</feature>
<dbReference type="SMART" id="SM01373">
    <property type="entry name" value="MAGE"/>
    <property type="match status" value="1"/>
</dbReference>